<dbReference type="InterPro" id="IPR001155">
    <property type="entry name" value="OxRdtase_FMN_N"/>
</dbReference>
<dbReference type="Proteomes" id="UP000277212">
    <property type="component" value="Unassembled WGS sequence"/>
</dbReference>
<evidence type="ECO:0000256" key="1">
    <source>
        <dbReference type="SAM" id="MobiDB-lite"/>
    </source>
</evidence>
<dbReference type="OrthoDB" id="72788at2759"/>
<gene>
    <name evidence="3" type="ORF">CDV36_006086</name>
</gene>
<evidence type="ECO:0000313" key="4">
    <source>
        <dbReference type="Proteomes" id="UP000277212"/>
    </source>
</evidence>
<name>A0A3M2S9J7_9HYPO</name>
<dbReference type="GO" id="GO:0003959">
    <property type="term" value="F:NADPH dehydrogenase activity"/>
    <property type="evidence" value="ECO:0007669"/>
    <property type="project" value="InterPro"/>
</dbReference>
<dbReference type="EMBL" id="NKUJ01000089">
    <property type="protein sequence ID" value="RMJ14240.1"/>
    <property type="molecule type" value="Genomic_DNA"/>
</dbReference>
<reference evidence="3 4" key="1">
    <citation type="submission" date="2017-06" db="EMBL/GenBank/DDBJ databases">
        <title>Comparative genomic analysis of Ambrosia Fusariam Clade fungi.</title>
        <authorList>
            <person name="Stajich J.E."/>
            <person name="Carrillo J."/>
            <person name="Kijimoto T."/>
            <person name="Eskalen A."/>
            <person name="O'Donnell K."/>
            <person name="Kasson M."/>
        </authorList>
    </citation>
    <scope>NUCLEOTIDE SEQUENCE [LARGE SCALE GENOMIC DNA]</scope>
    <source>
        <strain evidence="3">UCR3666</strain>
    </source>
</reference>
<dbReference type="Pfam" id="PF00724">
    <property type="entry name" value="Oxidored_FMN"/>
    <property type="match status" value="1"/>
</dbReference>
<sequence length="225" mass="24858">MLSVEQWNRDDDKLNPNALPARTEPDNVVAPSAIPFAEGWHESRALSLKDIKDIVAAFADSARHAVEAGFDIIEIHGAYGYLLNEFLSPLTNRRMDEYGGSFENRTRFLLEVVKAIRAVIPNGMPLFVRVSAIEWMEHIAEPGQAEQTWDLAQTIRLAKLLPDLGVDLLDVVSGGDNPAKRIESDKYAQVRLAGRIREAVQREAKTLLLGAGGMISEANMAKVIV</sequence>
<dbReference type="PANTHER" id="PTHR43303">
    <property type="entry name" value="NADPH DEHYDROGENASE C23G7.10C-RELATED"/>
    <property type="match status" value="1"/>
</dbReference>
<dbReference type="GO" id="GO:0010181">
    <property type="term" value="F:FMN binding"/>
    <property type="evidence" value="ECO:0007669"/>
    <property type="project" value="InterPro"/>
</dbReference>
<dbReference type="SUPFAM" id="SSF51395">
    <property type="entry name" value="FMN-linked oxidoreductases"/>
    <property type="match status" value="1"/>
</dbReference>
<feature type="domain" description="NADH:flavin oxidoreductase/NADH oxidase N-terminal" evidence="2">
    <location>
        <begin position="42"/>
        <end position="221"/>
    </location>
</feature>
<dbReference type="Gene3D" id="3.20.20.70">
    <property type="entry name" value="Aldolase class I"/>
    <property type="match status" value="1"/>
</dbReference>
<feature type="region of interest" description="Disordered" evidence="1">
    <location>
        <begin position="1"/>
        <end position="23"/>
    </location>
</feature>
<dbReference type="STRING" id="2010991.A0A3M2S9J7"/>
<dbReference type="PANTHER" id="PTHR43303:SF2">
    <property type="entry name" value="INDOLEAMINE 2,3-DIOXYGENASE PYRROLE 2,3-DIOXYGENASE (AFU_ORTHOLOGUE AFUA_5G01450"/>
    <property type="match status" value="1"/>
</dbReference>
<organism evidence="3 4">
    <name type="scientific">Fusarium kuroshium</name>
    <dbReference type="NCBI Taxonomy" id="2010991"/>
    <lineage>
        <taxon>Eukaryota</taxon>
        <taxon>Fungi</taxon>
        <taxon>Dikarya</taxon>
        <taxon>Ascomycota</taxon>
        <taxon>Pezizomycotina</taxon>
        <taxon>Sordariomycetes</taxon>
        <taxon>Hypocreomycetidae</taxon>
        <taxon>Hypocreales</taxon>
        <taxon>Nectriaceae</taxon>
        <taxon>Fusarium</taxon>
        <taxon>Fusarium solani species complex</taxon>
    </lineage>
</organism>
<dbReference type="InterPro" id="IPR013785">
    <property type="entry name" value="Aldolase_TIM"/>
</dbReference>
<proteinExistence type="predicted"/>
<keyword evidence="4" id="KW-1185">Reference proteome</keyword>
<protein>
    <recommendedName>
        <fullName evidence="2">NADH:flavin oxidoreductase/NADH oxidase N-terminal domain-containing protein</fullName>
    </recommendedName>
</protein>
<accession>A0A3M2S9J7</accession>
<evidence type="ECO:0000259" key="2">
    <source>
        <dbReference type="Pfam" id="PF00724"/>
    </source>
</evidence>
<evidence type="ECO:0000313" key="3">
    <source>
        <dbReference type="EMBL" id="RMJ14240.1"/>
    </source>
</evidence>
<comment type="caution">
    <text evidence="3">The sequence shown here is derived from an EMBL/GenBank/DDBJ whole genome shotgun (WGS) entry which is preliminary data.</text>
</comment>
<dbReference type="GO" id="GO:0050661">
    <property type="term" value="F:NADP binding"/>
    <property type="evidence" value="ECO:0007669"/>
    <property type="project" value="InterPro"/>
</dbReference>
<dbReference type="InterPro" id="IPR044152">
    <property type="entry name" value="YqjM-like"/>
</dbReference>
<dbReference type="AlphaFoldDB" id="A0A3M2S9J7"/>